<protein>
    <submittedName>
        <fullName evidence="2">Uncharacterized protein</fullName>
    </submittedName>
</protein>
<keyword evidence="1" id="KW-0472">Membrane</keyword>
<evidence type="ECO:0000256" key="1">
    <source>
        <dbReference type="SAM" id="Phobius"/>
    </source>
</evidence>
<organism evidence="2 3">
    <name type="scientific">Methylobacterium radiotolerans</name>
    <dbReference type="NCBI Taxonomy" id="31998"/>
    <lineage>
        <taxon>Bacteria</taxon>
        <taxon>Pseudomonadati</taxon>
        <taxon>Pseudomonadota</taxon>
        <taxon>Alphaproteobacteria</taxon>
        <taxon>Hyphomicrobiales</taxon>
        <taxon>Methylobacteriaceae</taxon>
        <taxon>Methylobacterium</taxon>
    </lineage>
</organism>
<feature type="transmembrane region" description="Helical" evidence="1">
    <location>
        <begin position="30"/>
        <end position="50"/>
    </location>
</feature>
<keyword evidence="1" id="KW-0812">Transmembrane</keyword>
<evidence type="ECO:0000313" key="2">
    <source>
        <dbReference type="EMBL" id="MET3869443.1"/>
    </source>
</evidence>
<evidence type="ECO:0000313" key="3">
    <source>
        <dbReference type="Proteomes" id="UP001549119"/>
    </source>
</evidence>
<comment type="caution">
    <text evidence="2">The sequence shown here is derived from an EMBL/GenBank/DDBJ whole genome shotgun (WGS) entry which is preliminary data.</text>
</comment>
<dbReference type="RefSeq" id="WP_209651266.1">
    <property type="nucleotide sequence ID" value="NZ_JBEPNV010000002.1"/>
</dbReference>
<sequence>MTGQAGALLLATGFALGCAGIYGLPAWARAGLGILLRVALCLVPAVYVMVLSR</sequence>
<keyword evidence="1" id="KW-1133">Transmembrane helix</keyword>
<keyword evidence="3" id="KW-1185">Reference proteome</keyword>
<accession>A0ABV2NSE5</accession>
<reference evidence="2 3" key="1">
    <citation type="submission" date="2024-06" db="EMBL/GenBank/DDBJ databases">
        <title>Genomics of switchgrass bacterial isolates.</title>
        <authorList>
            <person name="Shade A."/>
        </authorList>
    </citation>
    <scope>NUCLEOTIDE SEQUENCE [LARGE SCALE GENOMIC DNA]</scope>
    <source>
        <strain evidence="2 3">PvP084</strain>
    </source>
</reference>
<dbReference type="Proteomes" id="UP001549119">
    <property type="component" value="Unassembled WGS sequence"/>
</dbReference>
<gene>
    <name evidence="2" type="ORF">ABIC20_006821</name>
</gene>
<name>A0ABV2NSE5_9HYPH</name>
<proteinExistence type="predicted"/>
<dbReference type="EMBL" id="JBEPNW010000003">
    <property type="protein sequence ID" value="MET3869443.1"/>
    <property type="molecule type" value="Genomic_DNA"/>
</dbReference>